<dbReference type="InterPro" id="IPR013103">
    <property type="entry name" value="RVT_2"/>
</dbReference>
<comment type="caution">
    <text evidence="3">The sequence shown here is derived from an EMBL/GenBank/DDBJ whole genome shotgun (WGS) entry which is preliminary data.</text>
</comment>
<gene>
    <name evidence="3" type="ORF">Tci_331811</name>
</gene>
<feature type="region of interest" description="Disordered" evidence="1">
    <location>
        <begin position="402"/>
        <end position="440"/>
    </location>
</feature>
<evidence type="ECO:0000313" key="3">
    <source>
        <dbReference type="EMBL" id="GEX59836.1"/>
    </source>
</evidence>
<reference evidence="3" key="1">
    <citation type="journal article" date="2019" name="Sci. Rep.">
        <title>Draft genome of Tanacetum cinerariifolium, the natural source of mosquito coil.</title>
        <authorList>
            <person name="Yamashiro T."/>
            <person name="Shiraishi A."/>
            <person name="Satake H."/>
            <person name="Nakayama K."/>
        </authorList>
    </citation>
    <scope>NUCLEOTIDE SEQUENCE</scope>
</reference>
<feature type="domain" description="Reverse transcriptase Ty1/copia-type" evidence="2">
    <location>
        <begin position="108"/>
        <end position="224"/>
    </location>
</feature>
<proteinExistence type="predicted"/>
<dbReference type="Pfam" id="PF07727">
    <property type="entry name" value="RVT_2"/>
    <property type="match status" value="1"/>
</dbReference>
<dbReference type="AlphaFoldDB" id="A0A699H993"/>
<feature type="compositionally biased region" description="Basic and acidic residues" evidence="1">
    <location>
        <begin position="406"/>
        <end position="420"/>
    </location>
</feature>
<evidence type="ECO:0000259" key="2">
    <source>
        <dbReference type="Pfam" id="PF07727"/>
    </source>
</evidence>
<dbReference type="Gene3D" id="3.30.420.10">
    <property type="entry name" value="Ribonuclease H-like superfamily/Ribonuclease H"/>
    <property type="match status" value="1"/>
</dbReference>
<dbReference type="InterPro" id="IPR036397">
    <property type="entry name" value="RNaseH_sf"/>
</dbReference>
<evidence type="ECO:0000256" key="1">
    <source>
        <dbReference type="SAM" id="MobiDB-lite"/>
    </source>
</evidence>
<accession>A0A699H993</accession>
<dbReference type="GO" id="GO:0003676">
    <property type="term" value="F:nucleic acid binding"/>
    <property type="evidence" value="ECO:0007669"/>
    <property type="project" value="InterPro"/>
</dbReference>
<dbReference type="PANTHER" id="PTHR45835">
    <property type="entry name" value="YALI0A06105P"/>
    <property type="match status" value="1"/>
</dbReference>
<sequence>MLCACVIDFRNGWDKHLPLVKFLYNNSYHTSIKAAPFEALYGYTCQSPAYQTKVRDSQLTGPDIIHEKTEKIIQIKNIIQAARDRQKSYADVRNKPLEFQVEDKVMLKLSGVDVDETFSLVVKPGNIQTVLSLAISRHWLVHQLDVKNAFLYEDLSETVYMHQPSRSLDSAYPDYVFLLQRCLYDLKEALQAWFQRFTTYITRVGFCHSRCDSSSSIYRQGTDTAYLLLYKFSNTDLGSLNYFMGISITREYLGMFLSKRKYATKILERALMVSCDSSGTLVDTESKLGDDGDLVFVPTFYRIFTGSLKYLTFTRPDTSYAVQQLFSSSTTSLVFYSDADWAGFPTTQRSNLAGSESRPPMLNKENYVPWSSRLLRYAKSRPNGKLIHNSILNGPYVRRMIPEPGDAERDVNVNETVHEQTDDELSEKELKQIEADDQAI</sequence>
<dbReference type="EMBL" id="BKCJ010117982">
    <property type="protein sequence ID" value="GEX59836.1"/>
    <property type="molecule type" value="Genomic_DNA"/>
</dbReference>
<organism evidence="3">
    <name type="scientific">Tanacetum cinerariifolium</name>
    <name type="common">Dalmatian daisy</name>
    <name type="synonym">Chrysanthemum cinerariifolium</name>
    <dbReference type="NCBI Taxonomy" id="118510"/>
    <lineage>
        <taxon>Eukaryota</taxon>
        <taxon>Viridiplantae</taxon>
        <taxon>Streptophyta</taxon>
        <taxon>Embryophyta</taxon>
        <taxon>Tracheophyta</taxon>
        <taxon>Spermatophyta</taxon>
        <taxon>Magnoliopsida</taxon>
        <taxon>eudicotyledons</taxon>
        <taxon>Gunneridae</taxon>
        <taxon>Pentapetalae</taxon>
        <taxon>asterids</taxon>
        <taxon>campanulids</taxon>
        <taxon>Asterales</taxon>
        <taxon>Asteraceae</taxon>
        <taxon>Asteroideae</taxon>
        <taxon>Anthemideae</taxon>
        <taxon>Anthemidinae</taxon>
        <taxon>Tanacetum</taxon>
    </lineage>
</organism>
<protein>
    <submittedName>
        <fullName evidence="3">Ribonuclease H-like domain-containing protein</fullName>
    </submittedName>
</protein>
<name>A0A699H993_TANCI</name>
<dbReference type="PANTHER" id="PTHR45835:SF103">
    <property type="entry name" value="RNA-DIRECTED DNA POLYMERASE"/>
    <property type="match status" value="1"/>
</dbReference>